<gene>
    <name evidence="2" type="ORF">CRG98_019394</name>
</gene>
<keyword evidence="1" id="KW-0472">Membrane</keyword>
<protein>
    <submittedName>
        <fullName evidence="2">Uncharacterized protein</fullName>
    </submittedName>
</protein>
<comment type="caution">
    <text evidence="2">The sequence shown here is derived from an EMBL/GenBank/DDBJ whole genome shotgun (WGS) entry which is preliminary data.</text>
</comment>
<feature type="transmembrane region" description="Helical" evidence="1">
    <location>
        <begin position="52"/>
        <end position="74"/>
    </location>
</feature>
<dbReference type="EMBL" id="PGOL01001181">
    <property type="protein sequence ID" value="PKI60206.1"/>
    <property type="molecule type" value="Genomic_DNA"/>
</dbReference>
<keyword evidence="3" id="KW-1185">Reference proteome</keyword>
<dbReference type="AlphaFoldDB" id="A0A2I0JXL8"/>
<dbReference type="Proteomes" id="UP000233551">
    <property type="component" value="Unassembled WGS sequence"/>
</dbReference>
<keyword evidence="1" id="KW-0812">Transmembrane</keyword>
<evidence type="ECO:0000313" key="2">
    <source>
        <dbReference type="EMBL" id="PKI60206.1"/>
    </source>
</evidence>
<keyword evidence="1" id="KW-1133">Transmembrane helix</keyword>
<organism evidence="2 3">
    <name type="scientific">Punica granatum</name>
    <name type="common">Pomegranate</name>
    <dbReference type="NCBI Taxonomy" id="22663"/>
    <lineage>
        <taxon>Eukaryota</taxon>
        <taxon>Viridiplantae</taxon>
        <taxon>Streptophyta</taxon>
        <taxon>Embryophyta</taxon>
        <taxon>Tracheophyta</taxon>
        <taxon>Spermatophyta</taxon>
        <taxon>Magnoliopsida</taxon>
        <taxon>eudicotyledons</taxon>
        <taxon>Gunneridae</taxon>
        <taxon>Pentapetalae</taxon>
        <taxon>rosids</taxon>
        <taxon>malvids</taxon>
        <taxon>Myrtales</taxon>
        <taxon>Lythraceae</taxon>
        <taxon>Punica</taxon>
    </lineage>
</organism>
<name>A0A2I0JXL8_PUNGR</name>
<reference evidence="2 3" key="1">
    <citation type="submission" date="2017-11" db="EMBL/GenBank/DDBJ databases">
        <title>De-novo sequencing of pomegranate (Punica granatum L.) genome.</title>
        <authorList>
            <person name="Akparov Z."/>
            <person name="Amiraslanov A."/>
            <person name="Hajiyeva S."/>
            <person name="Abbasov M."/>
            <person name="Kaur K."/>
            <person name="Hamwieh A."/>
            <person name="Solovyev V."/>
            <person name="Salamov A."/>
            <person name="Braich B."/>
            <person name="Kosarev P."/>
            <person name="Mahmoud A."/>
            <person name="Hajiyev E."/>
            <person name="Babayeva S."/>
            <person name="Izzatullayeva V."/>
            <person name="Mammadov A."/>
            <person name="Mammadov A."/>
            <person name="Sharifova S."/>
            <person name="Ojaghi J."/>
            <person name="Eynullazada K."/>
            <person name="Bayramov B."/>
            <person name="Abdulazimova A."/>
            <person name="Shahmuradov I."/>
        </authorList>
    </citation>
    <scope>NUCLEOTIDE SEQUENCE [LARGE SCALE GENOMIC DNA]</scope>
    <source>
        <strain evidence="3">cv. AG2017</strain>
        <tissue evidence="2">Leaf</tissue>
    </source>
</reference>
<feature type="transmembrane region" description="Helical" evidence="1">
    <location>
        <begin position="128"/>
        <end position="148"/>
    </location>
</feature>
<accession>A0A2I0JXL8</accession>
<evidence type="ECO:0000313" key="3">
    <source>
        <dbReference type="Proteomes" id="UP000233551"/>
    </source>
</evidence>
<evidence type="ECO:0000256" key="1">
    <source>
        <dbReference type="SAM" id="Phobius"/>
    </source>
</evidence>
<sequence>MDLDQLPYITKHSNKKKNVLMVTLCISKYLDINLFPSPPHAPDERISPSSSLMIILFSSTAMSVAFARATIFAAKSSMSEGAGSNIGGGNGRLLPTWTDLDPIISGWISGRVSSLARRIGRPGNVTSWIGWLVGFLPGFAGLVDAYSLPQLGLLV</sequence>
<proteinExistence type="predicted"/>